<name>A0AAN9NB16_PHACN</name>
<gene>
    <name evidence="2" type="ORF">VNO80_11901</name>
</gene>
<keyword evidence="3" id="KW-1185">Reference proteome</keyword>
<sequence>MEICVLRTLNSNTRVPIVGSIRTVLSESIESNRASLVLAASQLTGGDGELSQRFPITASFLFTRQRSSPLIFLFPLLPSLISALDIFFHVPLLLHFLFRSPFLLYPIFFSLIDETSSAEPIAPNLEIEMDEAATISVNDHFVF</sequence>
<accession>A0AAN9NB16</accession>
<organism evidence="2 3">
    <name type="scientific">Phaseolus coccineus</name>
    <name type="common">Scarlet runner bean</name>
    <name type="synonym">Phaseolus multiflorus</name>
    <dbReference type="NCBI Taxonomy" id="3886"/>
    <lineage>
        <taxon>Eukaryota</taxon>
        <taxon>Viridiplantae</taxon>
        <taxon>Streptophyta</taxon>
        <taxon>Embryophyta</taxon>
        <taxon>Tracheophyta</taxon>
        <taxon>Spermatophyta</taxon>
        <taxon>Magnoliopsida</taxon>
        <taxon>eudicotyledons</taxon>
        <taxon>Gunneridae</taxon>
        <taxon>Pentapetalae</taxon>
        <taxon>rosids</taxon>
        <taxon>fabids</taxon>
        <taxon>Fabales</taxon>
        <taxon>Fabaceae</taxon>
        <taxon>Papilionoideae</taxon>
        <taxon>50 kb inversion clade</taxon>
        <taxon>NPAAA clade</taxon>
        <taxon>indigoferoid/millettioid clade</taxon>
        <taxon>Phaseoleae</taxon>
        <taxon>Phaseolus</taxon>
    </lineage>
</organism>
<keyword evidence="1" id="KW-0812">Transmembrane</keyword>
<protein>
    <submittedName>
        <fullName evidence="2">Uncharacterized protein</fullName>
    </submittedName>
</protein>
<evidence type="ECO:0000256" key="1">
    <source>
        <dbReference type="SAM" id="Phobius"/>
    </source>
</evidence>
<keyword evidence="1" id="KW-1133">Transmembrane helix</keyword>
<reference evidence="2 3" key="1">
    <citation type="submission" date="2024-01" db="EMBL/GenBank/DDBJ databases">
        <title>The genomes of 5 underutilized Papilionoideae crops provide insights into root nodulation and disease resistanc.</title>
        <authorList>
            <person name="Jiang F."/>
        </authorList>
    </citation>
    <scope>NUCLEOTIDE SEQUENCE [LARGE SCALE GENOMIC DNA]</scope>
    <source>
        <strain evidence="2">JINMINGXINNONG_FW02</strain>
        <tissue evidence="2">Leaves</tissue>
    </source>
</reference>
<evidence type="ECO:0000313" key="2">
    <source>
        <dbReference type="EMBL" id="KAK7369855.1"/>
    </source>
</evidence>
<dbReference type="Proteomes" id="UP001374584">
    <property type="component" value="Unassembled WGS sequence"/>
</dbReference>
<dbReference type="AlphaFoldDB" id="A0AAN9NB16"/>
<dbReference type="EMBL" id="JAYMYR010000004">
    <property type="protein sequence ID" value="KAK7369855.1"/>
    <property type="molecule type" value="Genomic_DNA"/>
</dbReference>
<proteinExistence type="predicted"/>
<keyword evidence="1" id="KW-0472">Membrane</keyword>
<comment type="caution">
    <text evidence="2">The sequence shown here is derived from an EMBL/GenBank/DDBJ whole genome shotgun (WGS) entry which is preliminary data.</text>
</comment>
<evidence type="ECO:0000313" key="3">
    <source>
        <dbReference type="Proteomes" id="UP001374584"/>
    </source>
</evidence>
<feature type="transmembrane region" description="Helical" evidence="1">
    <location>
        <begin position="70"/>
        <end position="98"/>
    </location>
</feature>